<dbReference type="Proteomes" id="UP000018468">
    <property type="component" value="Linkage group LG10"/>
</dbReference>
<accession>W5MZR9</accession>
<keyword evidence="11" id="KW-1015">Disulfide bond</keyword>
<evidence type="ECO:0000313" key="19">
    <source>
        <dbReference type="Proteomes" id="UP000018468"/>
    </source>
</evidence>
<evidence type="ECO:0000256" key="10">
    <source>
        <dbReference type="ARBA" id="ARBA00023136"/>
    </source>
</evidence>
<comment type="catalytic activity">
    <reaction evidence="13">
        <text>a beta-D-galactosyl-(1-&gt;3)-N-acetyl-alpha-D-galactosaminyl derivative + CMP-N-acetyl-beta-neuraminate = a beta-D-galactosyl-(1-&gt;3)-[N-acetyl-alpha-neuraminyl-(2-&gt;6)]-N-acetyl-alpha-D-galactosaminyl derivative + CMP + H(+)</text>
        <dbReference type="Rhea" id="RHEA:11136"/>
        <dbReference type="ChEBI" id="CHEBI:15378"/>
        <dbReference type="ChEBI" id="CHEBI:57812"/>
        <dbReference type="ChEBI" id="CHEBI:60377"/>
        <dbReference type="ChEBI" id="CHEBI:133470"/>
        <dbReference type="ChEBI" id="CHEBI:140764"/>
        <dbReference type="EC" id="2.4.3.3"/>
    </reaction>
    <physiologicalReaction direction="left-to-right" evidence="13">
        <dbReference type="Rhea" id="RHEA:11137"/>
    </physiologicalReaction>
</comment>
<comment type="pathway">
    <text evidence="2">Protein modification; protein glycosylation.</text>
</comment>
<dbReference type="Pfam" id="PF00777">
    <property type="entry name" value="Glyco_transf_29"/>
    <property type="match status" value="1"/>
</dbReference>
<dbReference type="GO" id="GO:0001665">
    <property type="term" value="F:alpha-N-acetylgalactosaminide alpha-2,6-sialyltransferase activity"/>
    <property type="evidence" value="ECO:0000318"/>
    <property type="project" value="GO_Central"/>
</dbReference>
<comment type="catalytic activity">
    <reaction evidence="15">
        <text>a 3-O-[N-acetyl-alpha-neuraminyl-(2-&gt;3)-beta-D-galactosyl-(1-&gt;3)-N-acetyl-alpha-D-galactosaminyl]-L-threonyl-[protein] + CMP-N-acetyl-beta-neuraminate = a 3-O-{alpha-Neu5Ac-(2-&gt;3)-beta-D-Gal-(1-&gt;3)-[alpha-Neu5Ac-(2-&gt;6)]-alpha-D-GalNAc}-L-threonyl-[protein] + CMP + H(+)</text>
        <dbReference type="Rhea" id="RHEA:81659"/>
        <dbReference type="Rhea" id="RHEA-COMP:14417"/>
        <dbReference type="Rhea" id="RHEA-COMP:16763"/>
        <dbReference type="ChEBI" id="CHEBI:15378"/>
        <dbReference type="ChEBI" id="CHEBI:57812"/>
        <dbReference type="ChEBI" id="CHEBI:60377"/>
        <dbReference type="ChEBI" id="CHEBI:139598"/>
        <dbReference type="ChEBI" id="CHEBI:156398"/>
    </reaction>
    <physiologicalReaction direction="left-to-right" evidence="15">
        <dbReference type="Rhea" id="RHEA:81660"/>
    </physiologicalReaction>
</comment>
<feature type="region of interest" description="Disordered" evidence="17">
    <location>
        <begin position="34"/>
        <end position="148"/>
    </location>
</feature>
<dbReference type="InParanoid" id="W5MZR9"/>
<dbReference type="HOGENOM" id="CLU_032020_4_1_1"/>
<dbReference type="GO" id="GO:0009312">
    <property type="term" value="P:oligosaccharide biosynthetic process"/>
    <property type="evidence" value="ECO:0000318"/>
    <property type="project" value="GO_Central"/>
</dbReference>
<evidence type="ECO:0000256" key="17">
    <source>
        <dbReference type="SAM" id="MobiDB-lite"/>
    </source>
</evidence>
<evidence type="ECO:0000256" key="6">
    <source>
        <dbReference type="ARBA" id="ARBA00022692"/>
    </source>
</evidence>
<evidence type="ECO:0000256" key="3">
    <source>
        <dbReference type="ARBA" id="ARBA00006003"/>
    </source>
</evidence>
<comment type="subcellular location">
    <subcellularLocation>
        <location evidence="1">Golgi apparatus membrane</location>
        <topology evidence="1">Single-pass type II membrane protein</topology>
    </subcellularLocation>
</comment>
<proteinExistence type="inferred from homology"/>
<evidence type="ECO:0000256" key="4">
    <source>
        <dbReference type="ARBA" id="ARBA00022676"/>
    </source>
</evidence>
<dbReference type="GeneTree" id="ENSGT00940000159930"/>
<keyword evidence="10" id="KW-0472">Membrane</keyword>
<dbReference type="GO" id="GO:0000139">
    <property type="term" value="C:Golgi membrane"/>
    <property type="evidence" value="ECO:0007669"/>
    <property type="project" value="UniProtKB-SubCell"/>
</dbReference>
<feature type="compositionally biased region" description="Polar residues" evidence="17">
    <location>
        <begin position="94"/>
        <end position="108"/>
    </location>
</feature>
<reference evidence="19" key="1">
    <citation type="submission" date="2011-12" db="EMBL/GenBank/DDBJ databases">
        <title>The Draft Genome of Lepisosteus oculatus.</title>
        <authorList>
            <consortium name="The Broad Institute Genome Assembly &amp; Analysis Group"/>
            <consortium name="Computational R&amp;D Group"/>
            <consortium name="and Sequencing Platform"/>
            <person name="Di Palma F."/>
            <person name="Alfoldi J."/>
            <person name="Johnson J."/>
            <person name="Berlin A."/>
            <person name="Gnerre S."/>
            <person name="Jaffe D."/>
            <person name="MacCallum I."/>
            <person name="Young S."/>
            <person name="Walker B.J."/>
            <person name="Lander E.S."/>
            <person name="Lindblad-Toh K."/>
        </authorList>
    </citation>
    <scope>NUCLEOTIDE SEQUENCE [LARGE SCALE GENOMIC DNA]</scope>
</reference>
<dbReference type="OMA" id="WDFEEQY"/>
<keyword evidence="5" id="KW-0808">Transferase</keyword>
<reference evidence="18" key="3">
    <citation type="submission" date="2025-09" db="UniProtKB">
        <authorList>
            <consortium name="Ensembl"/>
        </authorList>
    </citation>
    <scope>IDENTIFICATION</scope>
</reference>
<evidence type="ECO:0000256" key="2">
    <source>
        <dbReference type="ARBA" id="ARBA00004922"/>
    </source>
</evidence>
<dbReference type="EMBL" id="AHAT01000272">
    <property type="status" value="NOT_ANNOTATED_CDS"/>
    <property type="molecule type" value="Genomic_DNA"/>
</dbReference>
<dbReference type="PANTHER" id="PTHR45941:SF1">
    <property type="entry name" value="ALPHA-N-ACETYLGALACTOSAMINIDE ALPHA-2,6-SIALYLTRANSFERASE 1"/>
    <property type="match status" value="1"/>
</dbReference>
<keyword evidence="8" id="KW-1133">Transmembrane helix</keyword>
<keyword evidence="19" id="KW-1185">Reference proteome</keyword>
<keyword evidence="6" id="KW-0812">Transmembrane</keyword>
<feature type="compositionally biased region" description="Basic and acidic residues" evidence="17">
    <location>
        <begin position="46"/>
        <end position="70"/>
    </location>
</feature>
<protein>
    <recommendedName>
        <fullName evidence="14">alpha-N-acetylgalactosaminide alpha-2,6-sialyltransferase</fullName>
        <ecNumber evidence="14">2.4.3.3</ecNumber>
    </recommendedName>
</protein>
<evidence type="ECO:0000256" key="7">
    <source>
        <dbReference type="ARBA" id="ARBA00022968"/>
    </source>
</evidence>
<keyword evidence="12" id="KW-0325">Glycoprotein</keyword>
<keyword evidence="7" id="KW-0735">Signal-anchor</keyword>
<feature type="compositionally biased region" description="Basic and acidic residues" evidence="17">
    <location>
        <begin position="126"/>
        <end position="135"/>
    </location>
</feature>
<evidence type="ECO:0000256" key="15">
    <source>
        <dbReference type="ARBA" id="ARBA00050664"/>
    </source>
</evidence>
<evidence type="ECO:0000256" key="12">
    <source>
        <dbReference type="ARBA" id="ARBA00023180"/>
    </source>
</evidence>
<comment type="similarity">
    <text evidence="3">Belongs to the glycosyltransferase 29 family.</text>
</comment>
<evidence type="ECO:0000256" key="5">
    <source>
        <dbReference type="ARBA" id="ARBA00022679"/>
    </source>
</evidence>
<evidence type="ECO:0000313" key="18">
    <source>
        <dbReference type="Ensembl" id="ENSLOCP00000013878.1"/>
    </source>
</evidence>
<keyword evidence="4" id="KW-0328">Glycosyltransferase</keyword>
<keyword evidence="9" id="KW-0333">Golgi apparatus</keyword>
<sequence>MRRSFVHTRGSEFSKETASVLFLDENQGRSQHALETLGSNGTLKASLDKKAETTNKRIEKDKVESDDNLKPKALSSKTFPGSKTTKDTPKPSKVGTTTKRPQEKSTTAKSKKVTLTRGTKANRMSPAEDKLEGRTKSMTPTPLVPPMNKLDFKKIPKWDFEDIYRRDSHPRQTTCPESVMLSKDPDFQKALIPDIKIFMHKEDFNTSEWNRLYHFNNPFGFMGGNYTEVKEAVQLIPKLKDYQLLPVPKNEAHGCIRCAVVGTGGILNGSRMGKEIDSHEYVFRMNGAVTLGHEDDVGNKTSVYVHTAHSLSSSISLFKRHGMSGIPHNEGTKYVMIPEGMRDFQWLIGLLKNTTVATGPYRGRKLWTYYPSQFDPNKFYVLHPDFLRYIRNRFLNSTQLQSPHWHIFRPTNGAFTLFLALHVCDVVDAYGFITADHAKYPNYYCDKQKSRVVFYINHDYNLEIRTWKKLHDTKILKLYQGTEDTQKPENEEKKD</sequence>
<dbReference type="PANTHER" id="PTHR45941">
    <property type="entry name" value="ALPHA-N-ACETYLGALACTOSAMINIDE ALPHA-2,6-SIALYLTRANSFERASE 2-LIKE-RELATED"/>
    <property type="match status" value="1"/>
</dbReference>
<dbReference type="FunFam" id="3.90.1480.20:FF:000015">
    <property type="entry name" value="Lactosylceramide alpha-2,3-sialyltransferase"/>
    <property type="match status" value="1"/>
</dbReference>
<dbReference type="AlphaFoldDB" id="W5MZR9"/>
<evidence type="ECO:0000256" key="9">
    <source>
        <dbReference type="ARBA" id="ARBA00023034"/>
    </source>
</evidence>
<dbReference type="EC" id="2.4.3.3" evidence="14"/>
<dbReference type="Bgee" id="ENSLOCG00000011290">
    <property type="expression patterns" value="Expressed in pharyngeal gill and 6 other cell types or tissues"/>
</dbReference>
<evidence type="ECO:0000256" key="8">
    <source>
        <dbReference type="ARBA" id="ARBA00022989"/>
    </source>
</evidence>
<reference evidence="18" key="2">
    <citation type="submission" date="2025-08" db="UniProtKB">
        <authorList>
            <consortium name="Ensembl"/>
        </authorList>
    </citation>
    <scope>IDENTIFICATION</scope>
</reference>
<organism evidence="18 19">
    <name type="scientific">Lepisosteus oculatus</name>
    <name type="common">Spotted gar</name>
    <dbReference type="NCBI Taxonomy" id="7918"/>
    <lineage>
        <taxon>Eukaryota</taxon>
        <taxon>Metazoa</taxon>
        <taxon>Chordata</taxon>
        <taxon>Craniata</taxon>
        <taxon>Vertebrata</taxon>
        <taxon>Euteleostomi</taxon>
        <taxon>Actinopterygii</taxon>
        <taxon>Neopterygii</taxon>
        <taxon>Holostei</taxon>
        <taxon>Semionotiformes</taxon>
        <taxon>Lepisosteidae</taxon>
        <taxon>Lepisosteus</taxon>
    </lineage>
</organism>
<dbReference type="Ensembl" id="ENSLOCT00000013907.1">
    <property type="protein sequence ID" value="ENSLOCP00000013878.1"/>
    <property type="gene ID" value="ENSLOCG00000011290.1"/>
</dbReference>
<dbReference type="InterPro" id="IPR038578">
    <property type="entry name" value="GT29-like_sf"/>
</dbReference>
<evidence type="ECO:0000256" key="16">
    <source>
        <dbReference type="ARBA" id="ARBA00052285"/>
    </source>
</evidence>
<dbReference type="eggNOG" id="KOG2692">
    <property type="taxonomic scope" value="Eukaryota"/>
</dbReference>
<evidence type="ECO:0000256" key="13">
    <source>
        <dbReference type="ARBA" id="ARBA00036348"/>
    </source>
</evidence>
<dbReference type="Gene3D" id="3.90.1480.20">
    <property type="entry name" value="Glycosyl transferase family 29"/>
    <property type="match status" value="1"/>
</dbReference>
<dbReference type="STRING" id="7918.ENSLOCP00000013878"/>
<name>W5MZR9_LEPOC</name>
<evidence type="ECO:0000256" key="14">
    <source>
        <dbReference type="ARBA" id="ARBA00039109"/>
    </source>
</evidence>
<dbReference type="EMBL" id="AHAT01000273">
    <property type="status" value="NOT_ANNOTATED_CDS"/>
    <property type="molecule type" value="Genomic_DNA"/>
</dbReference>
<dbReference type="InterPro" id="IPR001675">
    <property type="entry name" value="Glyco_trans_29"/>
</dbReference>
<comment type="catalytic activity">
    <reaction evidence="16">
        <text>a 3-O-[N-acetyl-alpha-D-galactosaminyl]-L-threonyl-[protein] + CMP-N-acetyl-beta-neuraminate = a 3-O-[N-acetyl-alpha-neuraminosyl-(2-&gt;6)-N-acetyl-alpha-D-galactosaminyl]-L-threonyl-[protein] + CMP + H(+)</text>
        <dbReference type="Rhea" id="RHEA:81643"/>
        <dbReference type="Rhea" id="RHEA-COMP:11689"/>
        <dbReference type="Rhea" id="RHEA-COMP:19720"/>
        <dbReference type="ChEBI" id="CHEBI:15378"/>
        <dbReference type="ChEBI" id="CHEBI:57812"/>
        <dbReference type="ChEBI" id="CHEBI:60377"/>
        <dbReference type="ChEBI" id="CHEBI:87075"/>
        <dbReference type="ChEBI" id="CHEBI:231970"/>
    </reaction>
    <physiologicalReaction direction="left-to-right" evidence="16">
        <dbReference type="Rhea" id="RHEA:81644"/>
    </physiologicalReaction>
</comment>
<evidence type="ECO:0000256" key="11">
    <source>
        <dbReference type="ARBA" id="ARBA00023157"/>
    </source>
</evidence>
<evidence type="ECO:0000256" key="1">
    <source>
        <dbReference type="ARBA" id="ARBA00004323"/>
    </source>
</evidence>